<sequence>MIFLKQRPEAKRSKGSWLQTDRCGDLAICDWRRTEKHRGCLDSLLVPEKIGFDLIGGPRWFRSTCRKREKSDCFGCCCMLVPTEKTGRRLPETTEEDTRGRGCGFSGHCTDQRDEGRSDPGRNCLRWRR</sequence>
<accession>A0ACC2MWX7</accession>
<reference evidence="1 2" key="1">
    <citation type="journal article" date="2022" name="Hortic Res">
        <title>A haplotype resolved chromosomal level avocado genome allows analysis of novel avocado genes.</title>
        <authorList>
            <person name="Nath O."/>
            <person name="Fletcher S.J."/>
            <person name="Hayward A."/>
            <person name="Shaw L.M."/>
            <person name="Masouleh A.K."/>
            <person name="Furtado A."/>
            <person name="Henry R.J."/>
            <person name="Mitter N."/>
        </authorList>
    </citation>
    <scope>NUCLEOTIDE SEQUENCE [LARGE SCALE GENOMIC DNA]</scope>
    <source>
        <strain evidence="2">cv. Hass</strain>
    </source>
</reference>
<organism evidence="1 2">
    <name type="scientific">Persea americana</name>
    <name type="common">Avocado</name>
    <dbReference type="NCBI Taxonomy" id="3435"/>
    <lineage>
        <taxon>Eukaryota</taxon>
        <taxon>Viridiplantae</taxon>
        <taxon>Streptophyta</taxon>
        <taxon>Embryophyta</taxon>
        <taxon>Tracheophyta</taxon>
        <taxon>Spermatophyta</taxon>
        <taxon>Magnoliopsida</taxon>
        <taxon>Magnoliidae</taxon>
        <taxon>Laurales</taxon>
        <taxon>Lauraceae</taxon>
        <taxon>Persea</taxon>
    </lineage>
</organism>
<keyword evidence="2" id="KW-1185">Reference proteome</keyword>
<gene>
    <name evidence="1" type="ORF">MRB53_002450</name>
</gene>
<comment type="caution">
    <text evidence="1">The sequence shown here is derived from an EMBL/GenBank/DDBJ whole genome shotgun (WGS) entry which is preliminary data.</text>
</comment>
<proteinExistence type="predicted"/>
<evidence type="ECO:0000313" key="2">
    <source>
        <dbReference type="Proteomes" id="UP001234297"/>
    </source>
</evidence>
<name>A0ACC2MWX7_PERAE</name>
<dbReference type="EMBL" id="CM056809">
    <property type="protein sequence ID" value="KAJ8649427.1"/>
    <property type="molecule type" value="Genomic_DNA"/>
</dbReference>
<evidence type="ECO:0000313" key="1">
    <source>
        <dbReference type="EMBL" id="KAJ8649427.1"/>
    </source>
</evidence>
<dbReference type="Proteomes" id="UP001234297">
    <property type="component" value="Chromosome 1"/>
</dbReference>
<protein>
    <submittedName>
        <fullName evidence="1">Uncharacterized protein</fullName>
    </submittedName>
</protein>